<dbReference type="AlphaFoldDB" id="A0AB34AKV4"/>
<proteinExistence type="predicted"/>
<feature type="coiled-coil region" evidence="1">
    <location>
        <begin position="4"/>
        <end position="38"/>
    </location>
</feature>
<dbReference type="Proteomes" id="UP000321839">
    <property type="component" value="Unassembled WGS sequence"/>
</dbReference>
<sequence>MRNLEKLENNESARNNRNEKLKNELEDSISTFNQATEDTRVKYISVANSYLKKLNTDNQQQDFKQALEAKFKAIDKQTDQLIHELKKRNEQAENEIQTYKQKLESKMRQNDQLIQKYNKTLNKMTHGLFALFYVVLVVALVAMVTGPIGHILSIDTFLQTIHDQIVEGKSIWRYFAYFLYLIPFILLACILLLCAKLINALDHKF</sequence>
<keyword evidence="2" id="KW-0812">Transmembrane</keyword>
<reference evidence="3 4" key="1">
    <citation type="submission" date="2019-07" db="EMBL/GenBank/DDBJ databases">
        <title>Whole genome shotgun sequence of Staphylococcus cohnii subsp. urealyticus NBRC 109766.</title>
        <authorList>
            <person name="Hosoyama A."/>
            <person name="Uohara A."/>
            <person name="Ohji S."/>
            <person name="Ichikawa N."/>
        </authorList>
    </citation>
    <scope>NUCLEOTIDE SEQUENCE [LARGE SCALE GENOMIC DNA]</scope>
    <source>
        <strain evidence="3 4">NBRC 109766</strain>
    </source>
</reference>
<name>A0AB34AKV4_STAUR</name>
<evidence type="ECO:0000313" key="3">
    <source>
        <dbReference type="EMBL" id="GEQ04085.1"/>
    </source>
</evidence>
<dbReference type="EMBL" id="BKAW01000023">
    <property type="protein sequence ID" value="GEQ04085.1"/>
    <property type="molecule type" value="Genomic_DNA"/>
</dbReference>
<gene>
    <name evidence="3" type="ORF">SCO02_25260</name>
</gene>
<evidence type="ECO:0000256" key="1">
    <source>
        <dbReference type="SAM" id="Coils"/>
    </source>
</evidence>
<feature type="transmembrane region" description="Helical" evidence="2">
    <location>
        <begin position="174"/>
        <end position="195"/>
    </location>
</feature>
<protein>
    <recommendedName>
        <fullName evidence="5">Mobilization protein</fullName>
    </recommendedName>
</protein>
<keyword evidence="1" id="KW-0175">Coiled coil</keyword>
<keyword evidence="4" id="KW-1185">Reference proteome</keyword>
<feature type="transmembrane region" description="Helical" evidence="2">
    <location>
        <begin position="128"/>
        <end position="154"/>
    </location>
</feature>
<accession>A0AB34AKV4</accession>
<keyword evidence="2" id="KW-1133">Transmembrane helix</keyword>
<evidence type="ECO:0008006" key="5">
    <source>
        <dbReference type="Google" id="ProtNLM"/>
    </source>
</evidence>
<feature type="coiled-coil region" evidence="1">
    <location>
        <begin position="75"/>
        <end position="123"/>
    </location>
</feature>
<evidence type="ECO:0000256" key="2">
    <source>
        <dbReference type="SAM" id="Phobius"/>
    </source>
</evidence>
<keyword evidence="2" id="KW-0472">Membrane</keyword>
<comment type="caution">
    <text evidence="3">The sequence shown here is derived from an EMBL/GenBank/DDBJ whole genome shotgun (WGS) entry which is preliminary data.</text>
</comment>
<organism evidence="3 4">
    <name type="scientific">Staphylococcus ureilyticus</name>
    <name type="common">Staphylococcus cohnii subsp. urealyticus</name>
    <dbReference type="NCBI Taxonomy" id="94138"/>
    <lineage>
        <taxon>Bacteria</taxon>
        <taxon>Bacillati</taxon>
        <taxon>Bacillota</taxon>
        <taxon>Bacilli</taxon>
        <taxon>Bacillales</taxon>
        <taxon>Staphylococcaceae</taxon>
        <taxon>Staphylococcus</taxon>
        <taxon>Staphylococcus cohnii species complex</taxon>
    </lineage>
</organism>
<evidence type="ECO:0000313" key="4">
    <source>
        <dbReference type="Proteomes" id="UP000321839"/>
    </source>
</evidence>